<dbReference type="EMBL" id="JARIHO010000002">
    <property type="protein sequence ID" value="KAJ7366481.1"/>
    <property type="molecule type" value="Genomic_DNA"/>
</dbReference>
<evidence type="ECO:0008006" key="3">
    <source>
        <dbReference type="Google" id="ProtNLM"/>
    </source>
</evidence>
<proteinExistence type="predicted"/>
<organism evidence="1 2">
    <name type="scientific">Mycena albidolilacea</name>
    <dbReference type="NCBI Taxonomy" id="1033008"/>
    <lineage>
        <taxon>Eukaryota</taxon>
        <taxon>Fungi</taxon>
        <taxon>Dikarya</taxon>
        <taxon>Basidiomycota</taxon>
        <taxon>Agaricomycotina</taxon>
        <taxon>Agaricomycetes</taxon>
        <taxon>Agaricomycetidae</taxon>
        <taxon>Agaricales</taxon>
        <taxon>Marasmiineae</taxon>
        <taxon>Mycenaceae</taxon>
        <taxon>Mycena</taxon>
    </lineage>
</organism>
<keyword evidence="2" id="KW-1185">Reference proteome</keyword>
<accession>A0AAD7ARB6</accession>
<reference evidence="1" key="1">
    <citation type="submission" date="2023-03" db="EMBL/GenBank/DDBJ databases">
        <title>Massive genome expansion in bonnet fungi (Mycena s.s.) driven by repeated elements and novel gene families across ecological guilds.</title>
        <authorList>
            <consortium name="Lawrence Berkeley National Laboratory"/>
            <person name="Harder C.B."/>
            <person name="Miyauchi S."/>
            <person name="Viragh M."/>
            <person name="Kuo A."/>
            <person name="Thoen E."/>
            <person name="Andreopoulos B."/>
            <person name="Lu D."/>
            <person name="Skrede I."/>
            <person name="Drula E."/>
            <person name="Henrissat B."/>
            <person name="Morin E."/>
            <person name="Kohler A."/>
            <person name="Barry K."/>
            <person name="LaButti K."/>
            <person name="Morin E."/>
            <person name="Salamov A."/>
            <person name="Lipzen A."/>
            <person name="Mereny Z."/>
            <person name="Hegedus B."/>
            <person name="Baldrian P."/>
            <person name="Stursova M."/>
            <person name="Weitz H."/>
            <person name="Taylor A."/>
            <person name="Grigoriev I.V."/>
            <person name="Nagy L.G."/>
            <person name="Martin F."/>
            <person name="Kauserud H."/>
        </authorList>
    </citation>
    <scope>NUCLEOTIDE SEQUENCE</scope>
    <source>
        <strain evidence="1">CBHHK002</strain>
    </source>
</reference>
<protein>
    <recommendedName>
        <fullName evidence="3">BTB domain-containing protein</fullName>
    </recommendedName>
</protein>
<feature type="non-terminal residue" evidence="1">
    <location>
        <position position="1"/>
    </location>
</feature>
<evidence type="ECO:0000313" key="2">
    <source>
        <dbReference type="Proteomes" id="UP001218218"/>
    </source>
</evidence>
<sequence>TFILQVKDTQFRVNRDSDVLAYNSLAFHGMFTVPQPANETQIEGCPVVELTGDSVKDMELFLTALYNPYRFYHKIKLPFDLLACSLRLGRKYEAPTFKQDSVQRLYAEFPKTLDLWDKRQACFRLYSLEYTRPTASVLIDLLNLAYENGVYTCIPALSFRCLNLYPLSKLFEGIDREDGSRAVLPDATKVTLAHALESIQFFRRINLEWLREEGEVVPHRDCEVDDECEAHRQQIAALTMWTSRALEPWDVVASGEWAGRFCKEWCEPAARLEHEAGRRRAWDQLPDFFGLPEWESRE</sequence>
<dbReference type="AlphaFoldDB" id="A0AAD7ARB6"/>
<comment type="caution">
    <text evidence="1">The sequence shown here is derived from an EMBL/GenBank/DDBJ whole genome shotgun (WGS) entry which is preliminary data.</text>
</comment>
<feature type="non-terminal residue" evidence="1">
    <location>
        <position position="298"/>
    </location>
</feature>
<gene>
    <name evidence="1" type="ORF">DFH08DRAFT_665507</name>
</gene>
<name>A0AAD7ARB6_9AGAR</name>
<evidence type="ECO:0000313" key="1">
    <source>
        <dbReference type="EMBL" id="KAJ7366481.1"/>
    </source>
</evidence>
<dbReference type="Proteomes" id="UP001218218">
    <property type="component" value="Unassembled WGS sequence"/>
</dbReference>